<sequence length="62" mass="6997">MGQEQSPEGRWSNYASLGYAILAGKELGYTDEQITDLVRAINSNFDMKTVDEAKKIYTDSLY</sequence>
<evidence type="ECO:0000313" key="1">
    <source>
        <dbReference type="EMBL" id="RDW20842.1"/>
    </source>
</evidence>
<accession>A0A3D8PYG8</accession>
<dbReference type="AlphaFoldDB" id="A0A3D8PYG8"/>
<dbReference type="OrthoDB" id="1913115at2"/>
<reference evidence="2" key="1">
    <citation type="submission" date="2017-11" db="EMBL/GenBank/DDBJ databases">
        <authorList>
            <person name="Zhu W."/>
        </authorList>
    </citation>
    <scope>NUCLEOTIDE SEQUENCE [LARGE SCALE GENOMIC DNA]</scope>
    <source>
        <strain evidence="2">CAU 1183</strain>
    </source>
</reference>
<comment type="caution">
    <text evidence="1">The sequence shown here is derived from an EMBL/GenBank/DDBJ whole genome shotgun (WGS) entry which is preliminary data.</text>
</comment>
<gene>
    <name evidence="1" type="ORF">CWR48_04600</name>
</gene>
<protein>
    <submittedName>
        <fullName evidence="1">Uncharacterized protein</fullName>
    </submittedName>
</protein>
<keyword evidence="2" id="KW-1185">Reference proteome</keyword>
<proteinExistence type="predicted"/>
<organism evidence="1 2">
    <name type="scientific">Oceanobacillus arenosus</name>
    <dbReference type="NCBI Taxonomy" id="1229153"/>
    <lineage>
        <taxon>Bacteria</taxon>
        <taxon>Bacillati</taxon>
        <taxon>Bacillota</taxon>
        <taxon>Bacilli</taxon>
        <taxon>Bacillales</taxon>
        <taxon>Bacillaceae</taxon>
        <taxon>Oceanobacillus</taxon>
    </lineage>
</organism>
<name>A0A3D8PYG8_9BACI</name>
<dbReference type="Proteomes" id="UP000257143">
    <property type="component" value="Unassembled WGS sequence"/>
</dbReference>
<dbReference type="EMBL" id="PIOC01000007">
    <property type="protein sequence ID" value="RDW20842.1"/>
    <property type="molecule type" value="Genomic_DNA"/>
</dbReference>
<evidence type="ECO:0000313" key="2">
    <source>
        <dbReference type="Proteomes" id="UP000257143"/>
    </source>
</evidence>